<evidence type="ECO:0000313" key="2">
    <source>
        <dbReference type="EMBL" id="TGU72169.1"/>
    </source>
</evidence>
<feature type="transmembrane region" description="Helical" evidence="1">
    <location>
        <begin position="59"/>
        <end position="79"/>
    </location>
</feature>
<proteinExistence type="predicted"/>
<evidence type="ECO:0000313" key="3">
    <source>
        <dbReference type="Proteomes" id="UP000306416"/>
    </source>
</evidence>
<protein>
    <submittedName>
        <fullName evidence="2">Uncharacterized protein</fullName>
    </submittedName>
</protein>
<accession>A0A4S1CFB2</accession>
<dbReference type="Proteomes" id="UP000306416">
    <property type="component" value="Unassembled WGS sequence"/>
</dbReference>
<organism evidence="2 3">
    <name type="scientific">Geomonas terrae</name>
    <dbReference type="NCBI Taxonomy" id="2562681"/>
    <lineage>
        <taxon>Bacteria</taxon>
        <taxon>Pseudomonadati</taxon>
        <taxon>Thermodesulfobacteriota</taxon>
        <taxon>Desulfuromonadia</taxon>
        <taxon>Geobacterales</taxon>
        <taxon>Geobacteraceae</taxon>
        <taxon>Geomonas</taxon>
    </lineage>
</organism>
<sequence>MEHHESQPAAEQADAAEVVDAVQLASGLAAVRKRRMCLWGVLIVYLPAMWATQKITHSFSGSMPVFFLWFVLLLWAMAYSATARCPRCKNYFHMHGMMLLYLRKCLHCQLPLNADKAPR</sequence>
<comment type="caution">
    <text evidence="2">The sequence shown here is derived from an EMBL/GenBank/DDBJ whole genome shotgun (WGS) entry which is preliminary data.</text>
</comment>
<dbReference type="EMBL" id="SRSC01000002">
    <property type="protein sequence ID" value="TGU72169.1"/>
    <property type="molecule type" value="Genomic_DNA"/>
</dbReference>
<evidence type="ECO:0000256" key="1">
    <source>
        <dbReference type="SAM" id="Phobius"/>
    </source>
</evidence>
<keyword evidence="1" id="KW-0472">Membrane</keyword>
<name>A0A4S1CFB2_9BACT</name>
<dbReference type="AlphaFoldDB" id="A0A4S1CFB2"/>
<feature type="transmembrane region" description="Helical" evidence="1">
    <location>
        <begin position="36"/>
        <end position="53"/>
    </location>
</feature>
<keyword evidence="1" id="KW-0812">Transmembrane</keyword>
<keyword evidence="3" id="KW-1185">Reference proteome</keyword>
<reference evidence="2 3" key="1">
    <citation type="submission" date="2019-04" db="EMBL/GenBank/DDBJ databases">
        <title>Geobacter oryzae sp. nov., ferric-reducing bacteria isolated from paddy soil.</title>
        <authorList>
            <person name="Xu Z."/>
            <person name="Masuda Y."/>
            <person name="Itoh H."/>
            <person name="Senoo K."/>
        </authorList>
    </citation>
    <scope>NUCLEOTIDE SEQUENCE [LARGE SCALE GENOMIC DNA]</scope>
    <source>
        <strain evidence="2 3">Red111</strain>
    </source>
</reference>
<gene>
    <name evidence="2" type="ORF">E4633_07590</name>
</gene>
<keyword evidence="1" id="KW-1133">Transmembrane helix</keyword>